<feature type="compositionally biased region" description="Basic and acidic residues" evidence="3">
    <location>
        <begin position="410"/>
        <end position="533"/>
    </location>
</feature>
<proteinExistence type="predicted"/>
<feature type="compositionally biased region" description="Basic and acidic residues" evidence="3">
    <location>
        <begin position="210"/>
        <end position="253"/>
    </location>
</feature>
<feature type="region of interest" description="Disordered" evidence="3">
    <location>
        <begin position="320"/>
        <end position="603"/>
    </location>
</feature>
<dbReference type="SUPFAM" id="SSF52058">
    <property type="entry name" value="L domain-like"/>
    <property type="match status" value="1"/>
</dbReference>
<dbReference type="GeneID" id="114452180"/>
<evidence type="ECO:0000313" key="5">
    <source>
        <dbReference type="RefSeq" id="XP_028287147.1"/>
    </source>
</evidence>
<dbReference type="Gene3D" id="3.80.10.10">
    <property type="entry name" value="Ribonuclease Inhibitor"/>
    <property type="match status" value="2"/>
</dbReference>
<feature type="region of interest" description="Disordered" evidence="3">
    <location>
        <begin position="1271"/>
        <end position="1302"/>
    </location>
</feature>
<dbReference type="RefSeq" id="XP_028287147.1">
    <property type="nucleotide sequence ID" value="XM_028431346.1"/>
</dbReference>
<dbReference type="Pfam" id="PF13855">
    <property type="entry name" value="LRR_8"/>
    <property type="match status" value="1"/>
</dbReference>
<dbReference type="InterPro" id="IPR050836">
    <property type="entry name" value="SDS22/Internalin_LRR"/>
</dbReference>
<feature type="compositionally biased region" description="Polar residues" evidence="3">
    <location>
        <begin position="1451"/>
        <end position="1464"/>
    </location>
</feature>
<accession>A0A6P7KG17</accession>
<dbReference type="PANTHER" id="PTHR46652">
    <property type="entry name" value="LEUCINE-RICH REPEAT AND IQ DOMAIN-CONTAINING PROTEIN 1-RELATED"/>
    <property type="match status" value="1"/>
</dbReference>
<organism evidence="4 5">
    <name type="scientific">Parambassis ranga</name>
    <name type="common">Indian glassy fish</name>
    <dbReference type="NCBI Taxonomy" id="210632"/>
    <lineage>
        <taxon>Eukaryota</taxon>
        <taxon>Metazoa</taxon>
        <taxon>Chordata</taxon>
        <taxon>Craniata</taxon>
        <taxon>Vertebrata</taxon>
        <taxon>Euteleostomi</taxon>
        <taxon>Actinopterygii</taxon>
        <taxon>Neopterygii</taxon>
        <taxon>Teleostei</taxon>
        <taxon>Neoteleostei</taxon>
        <taxon>Acanthomorphata</taxon>
        <taxon>Ovalentaria</taxon>
        <taxon>Ambassidae</taxon>
        <taxon>Parambassis</taxon>
    </lineage>
</organism>
<dbReference type="SMART" id="SM00369">
    <property type="entry name" value="LRR_TYP"/>
    <property type="match status" value="4"/>
</dbReference>
<evidence type="ECO:0000256" key="1">
    <source>
        <dbReference type="ARBA" id="ARBA00022614"/>
    </source>
</evidence>
<dbReference type="OrthoDB" id="266138at2759"/>
<dbReference type="Gene3D" id="1.20.5.190">
    <property type="match status" value="1"/>
</dbReference>
<dbReference type="InterPro" id="IPR032675">
    <property type="entry name" value="LRR_dom_sf"/>
</dbReference>
<evidence type="ECO:0000256" key="2">
    <source>
        <dbReference type="ARBA" id="ARBA00022737"/>
    </source>
</evidence>
<dbReference type="SMART" id="SM00365">
    <property type="entry name" value="LRR_SD22"/>
    <property type="match status" value="5"/>
</dbReference>
<feature type="region of interest" description="Disordered" evidence="3">
    <location>
        <begin position="1451"/>
        <end position="1515"/>
    </location>
</feature>
<feature type="compositionally biased region" description="Basic and acidic residues" evidence="3">
    <location>
        <begin position="583"/>
        <end position="593"/>
    </location>
</feature>
<reference evidence="5" key="1">
    <citation type="submission" date="2025-08" db="UniProtKB">
        <authorList>
            <consortium name="RefSeq"/>
        </authorList>
    </citation>
    <scope>IDENTIFICATION</scope>
</reference>
<dbReference type="InterPro" id="IPR003591">
    <property type="entry name" value="Leu-rich_rpt_typical-subtyp"/>
</dbReference>
<feature type="compositionally biased region" description="Basic and acidic residues" evidence="3">
    <location>
        <begin position="320"/>
        <end position="363"/>
    </location>
</feature>
<protein>
    <submittedName>
        <fullName evidence="5">Leucine-rich repeat and IQ domain-containing protein 1</fullName>
    </submittedName>
</protein>
<gene>
    <name evidence="5" type="primary">lrriq1</name>
</gene>
<dbReference type="PROSITE" id="PS51450">
    <property type="entry name" value="LRR"/>
    <property type="match status" value="5"/>
</dbReference>
<feature type="region of interest" description="Disordered" evidence="3">
    <location>
        <begin position="1132"/>
        <end position="1163"/>
    </location>
</feature>
<evidence type="ECO:0000313" key="4">
    <source>
        <dbReference type="Proteomes" id="UP000515145"/>
    </source>
</evidence>
<feature type="region of interest" description="Disordered" evidence="3">
    <location>
        <begin position="140"/>
        <end position="159"/>
    </location>
</feature>
<feature type="compositionally biased region" description="Basic residues" evidence="3">
    <location>
        <begin position="264"/>
        <end position="274"/>
    </location>
</feature>
<feature type="compositionally biased region" description="Basic and acidic residues" evidence="3">
    <location>
        <begin position="370"/>
        <end position="387"/>
    </location>
</feature>
<sequence length="1515" mass="173137">MLTNESLLILKTMTEANEMRKNVMLGLNNLVSCDTEEPTEEQQSFSCQEEAASDDIPLSLLNYFKTSKSRAAVCEKLIFEDLEDFTALNLPAEFNKDKKLKEQVLCATENEDEGDLLNTLTDEEEAGTDVETLALKLSEHKAEAKKRHSEEEEQRKQRELDFQEELRRLIETEKLQQMELELMEKRAQQKLEQELLLQQEVISNLQKQVEQEKKRIEGEQKRIEEEQERKMMEEEERRKKEEEDEKKRKEMDKRRKKEEEDERKRKKMEQRRKKREDERKMKEMEERRAREEEERKIQKERKVMELKKAEEERRKTVELRFKEEEDRRKEEEEQMKLEEQEGKKVEERNMKEMQIKGEKKHVIELAGKTTGDETKEGETRTEDKGPEENVGVKMKQEKRKNEEEREDEEVGRKMLDDQKKSEEKENGTNEDKVLSEREGERTTCEDKRLMRENKNTNREEEIKTKEEEQVQEEGRNTEKEQEGNKCDDERRTRDKDKIKDERKKQDNGTEKKEDREEVSENREGGDRKRKQDTSGEEELMMMMTKELQKKNEEKTIGTDDLNQGHSAACETSPTSTPSSPETTQKHEASDHGDPAVASSSSPVCLPEHTEQKRLSWMRDCISWSNLSLHNRRRQRGAARSRRGLRRTADTCGLPPLCPDTLLQAAGWRTLQEVTTVTLEDLPGCSLSTLAQCAHLQSLTLRRCGLKSLEGISQLQELCYIDLQENDISFVDCENMKSLRVLRLSHNKLTSIHGLSGADNLDVLELSHNSITRIAGLESMMRLQKLSLDHNQLISTKGLRDVLTLLHLDCSHNHLASVDGLENNALLHTLDLTANNLTEPPGLNNQVLLRELHLDDNSIASLQGLSACWLPLMQQLTVSQNRIMALPSMSDFVSLEYLDLRFNCLSDLQNMCENLEGCQFLRDVHLTGNPLQRENGWRSTLQKALPGLRSIDGQQTDSFLLPPAVQQVGLASGGFLTFCQAQLQKTRDLQQRHRGDLSDASPLDAVKSFCRHLTMSLNLAEQQRFAHEYGDTAVSDGHEAGDQPTSEKAVGVDALMAEMESTNKIPAVGPSGDNMRCCDQSFERRPTAEMGLTAERKTTSFSLEKAPVSSGGVLQLKNKAAVMIQQQWRKYKQKCGNTNAPSVAKKGGERGGDGSKPESGSSYINSRVSGQDYAATVIQALWRGFALRRRLASALAAATQPDAEEDDTLEEVDVDEFVFDEAALEEHWTLTLPEDPPPRNYSVSLKPPAPYQHPSQYILPAPRVLSPKQAWMAGDQEVASAEQRNSPESFNRGKSPASPSVLSGLSERSEKILEEWGFTDSHTALLMLKRAQKMKSRKHQEKTFRDPAVRLALFRNCNYQLGPVEARNRRTPHHRSDVKDGEAPRAFRQAEKTEQMKVKQWLRTQSERLSESEHFLPEISSFVLNGGRVQLMADPAYTDRLHQASGLWANNSSAAQPCNPSSYPRRNSLGHARKEPPSPKRVVSAPSKKERISFRDNPVNMSGGWGGGKKRDRVHK</sequence>
<dbReference type="PROSITE" id="PS50096">
    <property type="entry name" value="IQ"/>
    <property type="match status" value="1"/>
</dbReference>
<name>A0A6P7KG17_9TELE</name>
<evidence type="ECO:0000256" key="3">
    <source>
        <dbReference type="SAM" id="MobiDB-lite"/>
    </source>
</evidence>
<dbReference type="Proteomes" id="UP000515145">
    <property type="component" value="Chromosome 19"/>
</dbReference>
<dbReference type="Pfam" id="PF00612">
    <property type="entry name" value="IQ"/>
    <property type="match status" value="1"/>
</dbReference>
<feature type="compositionally biased region" description="Basic and acidic residues" evidence="3">
    <location>
        <begin position="275"/>
        <end position="302"/>
    </location>
</feature>
<feature type="compositionally biased region" description="Basic and acidic residues" evidence="3">
    <location>
        <begin position="1145"/>
        <end position="1155"/>
    </location>
</feature>
<dbReference type="InterPro" id="IPR000048">
    <property type="entry name" value="IQ_motif_EF-hand-BS"/>
</dbReference>
<keyword evidence="1" id="KW-0433">Leucine-rich repeat</keyword>
<dbReference type="InParanoid" id="A0A6P7KG17"/>
<keyword evidence="2" id="KW-0677">Repeat</keyword>
<dbReference type="PANTHER" id="PTHR46652:SF7">
    <property type="entry name" value="LEUCINE-RICH REPEAT AND IQ DOMAIN-CONTAINING PROTEIN 1"/>
    <property type="match status" value="1"/>
</dbReference>
<dbReference type="InterPro" id="IPR001611">
    <property type="entry name" value="Leu-rich_rpt"/>
</dbReference>
<keyword evidence="4" id="KW-1185">Reference proteome</keyword>
<feature type="compositionally biased region" description="Low complexity" evidence="3">
    <location>
        <begin position="570"/>
        <end position="582"/>
    </location>
</feature>
<dbReference type="CTD" id="84125"/>
<feature type="region of interest" description="Disordered" evidence="3">
    <location>
        <begin position="210"/>
        <end position="302"/>
    </location>
</feature>
<feature type="compositionally biased region" description="Basic and acidic residues" evidence="3">
    <location>
        <begin position="546"/>
        <end position="557"/>
    </location>
</feature>